<gene>
    <name evidence="3" type="ORF">ACFSKU_06180</name>
</gene>
<comment type="caution">
    <text evidence="3">The sequence shown here is derived from an EMBL/GenBank/DDBJ whole genome shotgun (WGS) entry which is preliminary data.</text>
</comment>
<reference evidence="4" key="1">
    <citation type="journal article" date="2019" name="Int. J. Syst. Evol. Microbiol.">
        <title>The Global Catalogue of Microorganisms (GCM) 10K type strain sequencing project: providing services to taxonomists for standard genome sequencing and annotation.</title>
        <authorList>
            <consortium name="The Broad Institute Genomics Platform"/>
            <consortium name="The Broad Institute Genome Sequencing Center for Infectious Disease"/>
            <person name="Wu L."/>
            <person name="Ma J."/>
        </authorList>
    </citation>
    <scope>NUCLEOTIDE SEQUENCE [LARGE SCALE GENOMIC DNA]</scope>
    <source>
        <strain evidence="4">JCM 16545</strain>
    </source>
</reference>
<protein>
    <recommendedName>
        <fullName evidence="5">Secreted protein</fullName>
    </recommendedName>
</protein>
<name>A0ABW4WUM7_9BACT</name>
<feature type="chain" id="PRO_5045576211" description="Secreted protein" evidence="2">
    <location>
        <begin position="18"/>
        <end position="61"/>
    </location>
</feature>
<sequence length="61" mass="6792">MKRTFLLMLTLAFCSFASCNSSTEERGGESEEELRDEAKRKAAEMEDAAEETDTTAVVEKP</sequence>
<dbReference type="EMBL" id="JBHUHV010000019">
    <property type="protein sequence ID" value="MFD2066467.1"/>
    <property type="molecule type" value="Genomic_DNA"/>
</dbReference>
<keyword evidence="4" id="KW-1185">Reference proteome</keyword>
<feature type="region of interest" description="Disordered" evidence="1">
    <location>
        <begin position="20"/>
        <end position="61"/>
    </location>
</feature>
<evidence type="ECO:0000256" key="1">
    <source>
        <dbReference type="SAM" id="MobiDB-lite"/>
    </source>
</evidence>
<dbReference type="PROSITE" id="PS51257">
    <property type="entry name" value="PROKAR_LIPOPROTEIN"/>
    <property type="match status" value="1"/>
</dbReference>
<accession>A0ABW4WUM7</accession>
<evidence type="ECO:0000313" key="3">
    <source>
        <dbReference type="EMBL" id="MFD2066467.1"/>
    </source>
</evidence>
<evidence type="ECO:0000256" key="2">
    <source>
        <dbReference type="SAM" id="SignalP"/>
    </source>
</evidence>
<keyword evidence="2" id="KW-0732">Signal</keyword>
<dbReference type="Proteomes" id="UP001597369">
    <property type="component" value="Unassembled WGS sequence"/>
</dbReference>
<proteinExistence type="predicted"/>
<feature type="signal peptide" evidence="2">
    <location>
        <begin position="1"/>
        <end position="17"/>
    </location>
</feature>
<organism evidence="3 4">
    <name type="scientific">Pontibacter silvestris</name>
    <dbReference type="NCBI Taxonomy" id="2305183"/>
    <lineage>
        <taxon>Bacteria</taxon>
        <taxon>Pseudomonadati</taxon>
        <taxon>Bacteroidota</taxon>
        <taxon>Cytophagia</taxon>
        <taxon>Cytophagales</taxon>
        <taxon>Hymenobacteraceae</taxon>
        <taxon>Pontibacter</taxon>
    </lineage>
</organism>
<evidence type="ECO:0000313" key="4">
    <source>
        <dbReference type="Proteomes" id="UP001597369"/>
    </source>
</evidence>
<dbReference type="RefSeq" id="WP_229960231.1">
    <property type="nucleotide sequence ID" value="NZ_JAJJWI010000007.1"/>
</dbReference>
<evidence type="ECO:0008006" key="5">
    <source>
        <dbReference type="Google" id="ProtNLM"/>
    </source>
</evidence>